<dbReference type="EMBL" id="JBJJXI010000101">
    <property type="protein sequence ID" value="KAL3392946.1"/>
    <property type="molecule type" value="Genomic_DNA"/>
</dbReference>
<accession>A0ABD2WJ09</accession>
<dbReference type="AlphaFoldDB" id="A0ABD2WJ09"/>
<keyword evidence="2" id="KW-1185">Reference proteome</keyword>
<gene>
    <name evidence="1" type="ORF">TKK_012641</name>
</gene>
<evidence type="ECO:0000313" key="1">
    <source>
        <dbReference type="EMBL" id="KAL3392946.1"/>
    </source>
</evidence>
<name>A0ABD2WJ09_9HYME</name>
<dbReference type="Proteomes" id="UP001627154">
    <property type="component" value="Unassembled WGS sequence"/>
</dbReference>
<evidence type="ECO:0000313" key="2">
    <source>
        <dbReference type="Proteomes" id="UP001627154"/>
    </source>
</evidence>
<proteinExistence type="predicted"/>
<comment type="caution">
    <text evidence="1">The sequence shown here is derived from an EMBL/GenBank/DDBJ whole genome shotgun (WGS) entry which is preliminary data.</text>
</comment>
<protein>
    <submittedName>
        <fullName evidence="1">Uncharacterized protein</fullName>
    </submittedName>
</protein>
<reference evidence="1 2" key="1">
    <citation type="journal article" date="2024" name="bioRxiv">
        <title>A reference genome for Trichogramma kaykai: A tiny desert-dwelling parasitoid wasp with competing sex-ratio distorters.</title>
        <authorList>
            <person name="Culotta J."/>
            <person name="Lindsey A.R."/>
        </authorList>
    </citation>
    <scope>NUCLEOTIDE SEQUENCE [LARGE SCALE GENOMIC DNA]</scope>
    <source>
        <strain evidence="1 2">KSX58</strain>
    </source>
</reference>
<organism evidence="1 2">
    <name type="scientific">Trichogramma kaykai</name>
    <dbReference type="NCBI Taxonomy" id="54128"/>
    <lineage>
        <taxon>Eukaryota</taxon>
        <taxon>Metazoa</taxon>
        <taxon>Ecdysozoa</taxon>
        <taxon>Arthropoda</taxon>
        <taxon>Hexapoda</taxon>
        <taxon>Insecta</taxon>
        <taxon>Pterygota</taxon>
        <taxon>Neoptera</taxon>
        <taxon>Endopterygota</taxon>
        <taxon>Hymenoptera</taxon>
        <taxon>Apocrita</taxon>
        <taxon>Proctotrupomorpha</taxon>
        <taxon>Chalcidoidea</taxon>
        <taxon>Trichogrammatidae</taxon>
        <taxon>Trichogramma</taxon>
    </lineage>
</organism>
<sequence>MQDIIIIIYEAYARRQLGKTAIRKSRLIKFSVTYLCKSEIKSIFKSRTEDIGSSLFVAYARYYLLKFSVGERKGKTRLNFEYFMLTYVVKK</sequence>